<proteinExistence type="predicted"/>
<dbReference type="Proteomes" id="UP000708208">
    <property type="component" value="Unassembled WGS sequence"/>
</dbReference>
<accession>A0A8J2KBT6</accession>
<feature type="non-terminal residue" evidence="1">
    <location>
        <position position="84"/>
    </location>
</feature>
<dbReference type="EMBL" id="CAJVCH010329435">
    <property type="protein sequence ID" value="CAG7786931.1"/>
    <property type="molecule type" value="Genomic_DNA"/>
</dbReference>
<reference evidence="1" key="1">
    <citation type="submission" date="2021-06" db="EMBL/GenBank/DDBJ databases">
        <authorList>
            <person name="Hodson N. C."/>
            <person name="Mongue J. A."/>
            <person name="Jaron S. K."/>
        </authorList>
    </citation>
    <scope>NUCLEOTIDE SEQUENCE</scope>
</reference>
<dbReference type="AlphaFoldDB" id="A0A8J2KBT6"/>
<sequence>MWSRNSTECLLFLAFLGIGSFVFATLPPSVRVGSVFLEKEQEIHEAFRLAVESLKSRQLLNETDIEFDIQYATPRDYFHLYTRG</sequence>
<keyword evidence="2" id="KW-1185">Reference proteome</keyword>
<evidence type="ECO:0000313" key="2">
    <source>
        <dbReference type="Proteomes" id="UP000708208"/>
    </source>
</evidence>
<name>A0A8J2KBT6_9HEXA</name>
<evidence type="ECO:0000313" key="1">
    <source>
        <dbReference type="EMBL" id="CAG7786931.1"/>
    </source>
</evidence>
<comment type="caution">
    <text evidence="1">The sequence shown here is derived from an EMBL/GenBank/DDBJ whole genome shotgun (WGS) entry which is preliminary data.</text>
</comment>
<protein>
    <submittedName>
        <fullName evidence="1">Uncharacterized protein</fullName>
    </submittedName>
</protein>
<gene>
    <name evidence="1" type="ORF">AFUS01_LOCUS25477</name>
</gene>
<organism evidence="1 2">
    <name type="scientific">Allacma fusca</name>
    <dbReference type="NCBI Taxonomy" id="39272"/>
    <lineage>
        <taxon>Eukaryota</taxon>
        <taxon>Metazoa</taxon>
        <taxon>Ecdysozoa</taxon>
        <taxon>Arthropoda</taxon>
        <taxon>Hexapoda</taxon>
        <taxon>Collembola</taxon>
        <taxon>Symphypleona</taxon>
        <taxon>Sminthuridae</taxon>
        <taxon>Allacma</taxon>
    </lineage>
</organism>